<evidence type="ECO:0000256" key="6">
    <source>
        <dbReference type="ARBA" id="ARBA00023034"/>
    </source>
</evidence>
<reference evidence="17" key="3">
    <citation type="submission" date="2025-09" db="UniProtKB">
        <authorList>
            <consortium name="Ensembl"/>
        </authorList>
    </citation>
    <scope>IDENTIFICATION</scope>
</reference>
<keyword evidence="8" id="KW-0446">Lipid-binding</keyword>
<dbReference type="PANTHER" id="PTHR10658:SF27">
    <property type="entry name" value="PHOSPHATIDYLINOSITOL TRANSFER PROTEIN BETA ISOFORM"/>
    <property type="match status" value="1"/>
</dbReference>
<evidence type="ECO:0000313" key="18">
    <source>
        <dbReference type="Proteomes" id="UP000314980"/>
    </source>
</evidence>
<feature type="region of interest" description="Disordered" evidence="15">
    <location>
        <begin position="248"/>
        <end position="270"/>
    </location>
</feature>
<feature type="compositionally biased region" description="Basic and acidic residues" evidence="15">
    <location>
        <begin position="248"/>
        <end position="262"/>
    </location>
</feature>
<reference evidence="17" key="2">
    <citation type="submission" date="2025-08" db="UniProtKB">
        <authorList>
            <consortium name="Ensembl"/>
        </authorList>
    </citation>
    <scope>IDENTIFICATION</scope>
</reference>
<evidence type="ECO:0000256" key="13">
    <source>
        <dbReference type="ARBA" id="ARBA00038104"/>
    </source>
</evidence>
<evidence type="ECO:0000256" key="2">
    <source>
        <dbReference type="ARBA" id="ARBA00004586"/>
    </source>
</evidence>
<evidence type="ECO:0000256" key="12">
    <source>
        <dbReference type="ARBA" id="ARBA00036388"/>
    </source>
</evidence>
<dbReference type="InterPro" id="IPR001666">
    <property type="entry name" value="PI_transfer"/>
</dbReference>
<proteinExistence type="inferred from homology"/>
<dbReference type="Pfam" id="PF02121">
    <property type="entry name" value="IP_trans"/>
    <property type="match status" value="1"/>
</dbReference>
<evidence type="ECO:0000256" key="15">
    <source>
        <dbReference type="SAM" id="MobiDB-lite"/>
    </source>
</evidence>
<evidence type="ECO:0000259" key="16">
    <source>
        <dbReference type="Pfam" id="PF02121"/>
    </source>
</evidence>
<dbReference type="AlphaFoldDB" id="A0A4W6DFU8"/>
<evidence type="ECO:0000256" key="3">
    <source>
        <dbReference type="ARBA" id="ARBA00022448"/>
    </source>
</evidence>
<evidence type="ECO:0000256" key="14">
    <source>
        <dbReference type="ARBA" id="ARBA00041171"/>
    </source>
</evidence>
<keyword evidence="9" id="KW-0472">Membrane</keyword>
<evidence type="ECO:0000256" key="10">
    <source>
        <dbReference type="ARBA" id="ARBA00023723"/>
    </source>
</evidence>
<dbReference type="PANTHER" id="PTHR10658">
    <property type="entry name" value="PHOSPHATIDYLINOSITOL TRANSFER PROTEIN"/>
    <property type="match status" value="1"/>
</dbReference>
<keyword evidence="3" id="KW-0813">Transport</keyword>
<dbReference type="GO" id="GO:0005802">
    <property type="term" value="C:trans-Golgi network"/>
    <property type="evidence" value="ECO:0007669"/>
    <property type="project" value="Ensembl"/>
</dbReference>
<accession>A0A4W6DFU8</accession>
<dbReference type="GO" id="GO:0005789">
    <property type="term" value="C:endoplasmic reticulum membrane"/>
    <property type="evidence" value="ECO:0007669"/>
    <property type="project" value="UniProtKB-SubCell"/>
</dbReference>
<evidence type="ECO:0000256" key="7">
    <source>
        <dbReference type="ARBA" id="ARBA00023055"/>
    </source>
</evidence>
<dbReference type="InterPro" id="IPR023393">
    <property type="entry name" value="START-like_dom_sf"/>
</dbReference>
<keyword evidence="18" id="KW-1185">Reference proteome</keyword>
<dbReference type="SUPFAM" id="SSF55961">
    <property type="entry name" value="Bet v1-like"/>
    <property type="match status" value="1"/>
</dbReference>
<dbReference type="CDD" id="cd08888">
    <property type="entry name" value="SRPBCC_PITPNA-B_like"/>
    <property type="match status" value="1"/>
</dbReference>
<comment type="similarity">
    <text evidence="13">Belongs to the PtdIns transfer protein family. PI transfer class I subfamily.</text>
</comment>
<feature type="domain" description="Phosphatidylinositol transfer protein N-terminal" evidence="16">
    <location>
        <begin position="8"/>
        <end position="251"/>
    </location>
</feature>
<comment type="catalytic activity">
    <reaction evidence="11">
        <text>a 1,2-diacyl-sn-glycero-3-phospho-(1D-myo-inositol)(in) = a 1,2-diacyl-sn-glycero-3-phospho-(1D-myo-inositol)(out)</text>
        <dbReference type="Rhea" id="RHEA:38691"/>
        <dbReference type="ChEBI" id="CHEBI:57880"/>
    </reaction>
    <physiologicalReaction direction="left-to-right" evidence="11">
        <dbReference type="Rhea" id="RHEA:38692"/>
    </physiologicalReaction>
</comment>
<dbReference type="GO" id="GO:0031210">
    <property type="term" value="F:phosphatidylcholine binding"/>
    <property type="evidence" value="ECO:0007669"/>
    <property type="project" value="TreeGrafter"/>
</dbReference>
<dbReference type="GO" id="GO:0008526">
    <property type="term" value="F:phosphatidylinositol transfer activity"/>
    <property type="evidence" value="ECO:0007669"/>
    <property type="project" value="Ensembl"/>
</dbReference>
<dbReference type="Proteomes" id="UP000314980">
    <property type="component" value="Unassembled WGS sequence"/>
</dbReference>
<dbReference type="STRING" id="8187.ENSLCAP00010024014"/>
<evidence type="ECO:0000256" key="5">
    <source>
        <dbReference type="ARBA" id="ARBA00022990"/>
    </source>
</evidence>
<comment type="subcellular location">
    <subcellularLocation>
        <location evidence="2">Endoplasmic reticulum membrane</location>
    </subcellularLocation>
    <subcellularLocation>
        <location evidence="1">Golgi apparatus membrane</location>
    </subcellularLocation>
</comment>
<keyword evidence="4" id="KW-0256">Endoplasmic reticulum</keyword>
<sequence>MFSLSLSRVVLPVSVEEYQVGQLYSVAEASKNETGGGEGIEVLKNEPYEKDGEKGQYTHKIYHLKSKVPGYVKMIAPEGALVFHEKAWNAYPYCRTSKFTNEYMKDDFMIKIETWHKPDMGTVENVHDLDEQTWRTVEVVPIDIASKDEVAPGDYKPEEDPALFHSAKTDRGPLGPEWKNELKTDCPYMCAYKLVTVKFRWWGLQTKVENFIHRQEKRIFTNFHRQLFCWIDKWVGLTMEDIRRMEEETQKELEEMRQKGDVRGTSATDE</sequence>
<dbReference type="GO" id="GO:0008525">
    <property type="term" value="F:phosphatidylcholine transporter activity"/>
    <property type="evidence" value="ECO:0007669"/>
    <property type="project" value="Ensembl"/>
</dbReference>
<reference evidence="18" key="1">
    <citation type="submission" date="2015-09" db="EMBL/GenBank/DDBJ databases">
        <authorList>
            <person name="Sai Rama Sridatta P."/>
        </authorList>
    </citation>
    <scope>NUCLEOTIDE SEQUENCE [LARGE SCALE GENOMIC DNA]</scope>
</reference>
<dbReference type="GO" id="GO:0000139">
    <property type="term" value="C:Golgi membrane"/>
    <property type="evidence" value="ECO:0007669"/>
    <property type="project" value="UniProtKB-SubCell"/>
</dbReference>
<protein>
    <recommendedName>
        <fullName evidence="14">Phosphatidylinositol transfer protein beta isoform</fullName>
    </recommendedName>
</protein>
<dbReference type="Ensembl" id="ENSLCAT00010024542.1">
    <property type="protein sequence ID" value="ENSLCAP00010024014.1"/>
    <property type="gene ID" value="ENSLCAG00010011260.1"/>
</dbReference>
<dbReference type="InParanoid" id="A0A4W6DFU8"/>
<organism evidence="17 18">
    <name type="scientific">Lates calcarifer</name>
    <name type="common">Barramundi</name>
    <name type="synonym">Holocentrus calcarifer</name>
    <dbReference type="NCBI Taxonomy" id="8187"/>
    <lineage>
        <taxon>Eukaryota</taxon>
        <taxon>Metazoa</taxon>
        <taxon>Chordata</taxon>
        <taxon>Craniata</taxon>
        <taxon>Vertebrata</taxon>
        <taxon>Euteleostomi</taxon>
        <taxon>Actinopterygii</taxon>
        <taxon>Neopterygii</taxon>
        <taxon>Teleostei</taxon>
        <taxon>Neoteleostei</taxon>
        <taxon>Acanthomorphata</taxon>
        <taxon>Carangaria</taxon>
        <taxon>Carangaria incertae sedis</taxon>
        <taxon>Centropomidae</taxon>
        <taxon>Lates</taxon>
    </lineage>
</organism>
<dbReference type="PRINTS" id="PR00391">
    <property type="entry name" value="PITRANSFER"/>
</dbReference>
<dbReference type="Gene3D" id="3.30.530.20">
    <property type="match status" value="1"/>
</dbReference>
<dbReference type="InterPro" id="IPR055261">
    <property type="entry name" value="PI_transfer_N"/>
</dbReference>
<keyword evidence="7" id="KW-0445">Lipid transport</keyword>
<evidence type="ECO:0000256" key="1">
    <source>
        <dbReference type="ARBA" id="ARBA00004394"/>
    </source>
</evidence>
<comment type="catalytic activity">
    <reaction evidence="10">
        <text>a 1,2-diacyl-sn-glycero-3-phosphocholine(in) = a 1,2-diacyl-sn-glycero-3-phosphocholine(out)</text>
        <dbReference type="Rhea" id="RHEA:38571"/>
        <dbReference type="ChEBI" id="CHEBI:57643"/>
    </reaction>
    <physiologicalReaction direction="left-to-right" evidence="10">
        <dbReference type="Rhea" id="RHEA:38572"/>
    </physiologicalReaction>
</comment>
<dbReference type="GeneTree" id="ENSGT00940000155101"/>
<evidence type="ECO:0000256" key="4">
    <source>
        <dbReference type="ARBA" id="ARBA00022824"/>
    </source>
</evidence>
<gene>
    <name evidence="17" type="primary">pitpnb</name>
</gene>
<dbReference type="GO" id="GO:0035091">
    <property type="term" value="F:phosphatidylinositol binding"/>
    <property type="evidence" value="ECO:0007669"/>
    <property type="project" value="TreeGrafter"/>
</dbReference>
<dbReference type="GO" id="GO:0035845">
    <property type="term" value="P:photoreceptor cell outer segment organization"/>
    <property type="evidence" value="ECO:0007669"/>
    <property type="project" value="Ensembl"/>
</dbReference>
<keyword evidence="5" id="KW-0007">Acetylation</keyword>
<keyword evidence="6" id="KW-0333">Golgi apparatus</keyword>
<name>A0A4W6DFU8_LATCA</name>
<evidence type="ECO:0000256" key="11">
    <source>
        <dbReference type="ARBA" id="ARBA00024146"/>
    </source>
</evidence>
<comment type="catalytic activity">
    <reaction evidence="12">
        <text>an N-(acyl)-sphingosylphosphocholine(in) = an N-(acyl)-sphingosylphosphocholine(out)</text>
        <dbReference type="Rhea" id="RHEA:43776"/>
        <dbReference type="ChEBI" id="CHEBI:64583"/>
    </reaction>
    <physiologicalReaction direction="left-to-right" evidence="12">
        <dbReference type="Rhea" id="RHEA:43777"/>
    </physiologicalReaction>
</comment>
<evidence type="ECO:0000256" key="9">
    <source>
        <dbReference type="ARBA" id="ARBA00023136"/>
    </source>
</evidence>
<evidence type="ECO:0000313" key="17">
    <source>
        <dbReference type="Ensembl" id="ENSLCAP00010024014.1"/>
    </source>
</evidence>
<evidence type="ECO:0000256" key="8">
    <source>
        <dbReference type="ARBA" id="ARBA00023121"/>
    </source>
</evidence>